<reference evidence="2 3" key="1">
    <citation type="submission" date="2016-09" db="EMBL/GenBank/DDBJ databases">
        <title>Rhizobium sp. nov., a novel species isolated from the rice rhizosphere.</title>
        <authorList>
            <person name="Zhao J."/>
            <person name="Zhang X."/>
        </authorList>
    </citation>
    <scope>NUCLEOTIDE SEQUENCE [LARGE SCALE GENOMIC DNA]</scope>
    <source>
        <strain evidence="2 3">MH17</strain>
    </source>
</reference>
<dbReference type="OrthoDB" id="7059994at2"/>
<feature type="region of interest" description="Disordered" evidence="1">
    <location>
        <begin position="519"/>
        <end position="549"/>
    </location>
</feature>
<gene>
    <name evidence="2" type="ORF">BJF92_13605</name>
</gene>
<protein>
    <recommendedName>
        <fullName evidence="4">DNA-directed RNA polymerase</fullName>
    </recommendedName>
</protein>
<evidence type="ECO:0000313" key="3">
    <source>
        <dbReference type="Proteomes" id="UP000186143"/>
    </source>
</evidence>
<accession>A0A1Q9AI62</accession>
<proteinExistence type="predicted"/>
<dbReference type="EMBL" id="MKIO01000031">
    <property type="protein sequence ID" value="OLP54840.1"/>
    <property type="molecule type" value="Genomic_DNA"/>
</dbReference>
<sequence>MLDFEQIQTDLPTSAMNGYDDHWLQDPNRDRPLSHRWKMAEIELAKALRLPKMKTKTADDVLHLIAADIIMSERMHPGRRISYSRSDGFYKKRRQYTPEGFNLANVTAAIDLLEKLGYIVDHERRPPGRRGTQSSFRPNPSLSMLLLPAVALPLKNEIIMKDRDGNVVSYEDTGKSDGQRKGPSFSGRVHDMRAVVRKVNEVLADIDIVLDAEGVVADGEWLRKGDYVMYPGLKSLYRVFNGGWRLGGRFYGGWWQGVKSEDRRYFLLNGERTEEIDYSQIHPRIIYKEAGIELVGDAYEIPGWSGTKQLRDLCKAAFNILVNAACYDSARGALARDMGGDRQGAAELIEAIKAKHRDVAHYFHSAVGVRLQGLDSKMAEIVLAEMTVKRGIPVLPVHDSFIVAESHRETLVRVMKDAFERVVGKTSNRDKIVKSSVGNTPVKTSSYGYTDYKQNRASSAAPGSSPLVLPSILDSDLSSVSAVSAADSSPVPTVESFTFGTPAVESPKPVIRRPAPAFLRAGPSETIDWEAKSAAKDAERASKRAQASP</sequence>
<comment type="caution">
    <text evidence="2">The sequence shown here is derived from an EMBL/GenBank/DDBJ whole genome shotgun (WGS) entry which is preliminary data.</text>
</comment>
<dbReference type="AlphaFoldDB" id="A0A1Q9AI62"/>
<evidence type="ECO:0008006" key="4">
    <source>
        <dbReference type="Google" id="ProtNLM"/>
    </source>
</evidence>
<organism evidence="2 3">
    <name type="scientific">Xaviernesmea rhizosphaerae</name>
    <dbReference type="NCBI Taxonomy" id="1672749"/>
    <lineage>
        <taxon>Bacteria</taxon>
        <taxon>Pseudomonadati</taxon>
        <taxon>Pseudomonadota</taxon>
        <taxon>Alphaproteobacteria</taxon>
        <taxon>Hyphomicrobiales</taxon>
        <taxon>Rhizobiaceae</taxon>
        <taxon>Rhizobium/Agrobacterium group</taxon>
        <taxon>Xaviernesmea</taxon>
    </lineage>
</organism>
<feature type="compositionally biased region" description="Basic and acidic residues" evidence="1">
    <location>
        <begin position="529"/>
        <end position="542"/>
    </location>
</feature>
<evidence type="ECO:0000256" key="1">
    <source>
        <dbReference type="SAM" id="MobiDB-lite"/>
    </source>
</evidence>
<dbReference type="STRING" id="1672749.BJF92_13605"/>
<dbReference type="Proteomes" id="UP000186143">
    <property type="component" value="Unassembled WGS sequence"/>
</dbReference>
<evidence type="ECO:0000313" key="2">
    <source>
        <dbReference type="EMBL" id="OLP54840.1"/>
    </source>
</evidence>
<name>A0A1Q9AI62_9HYPH</name>
<dbReference type="SUPFAM" id="SSF56672">
    <property type="entry name" value="DNA/RNA polymerases"/>
    <property type="match status" value="1"/>
</dbReference>
<dbReference type="RefSeq" id="WP_075635400.1">
    <property type="nucleotide sequence ID" value="NZ_MKIO01000031.1"/>
</dbReference>
<dbReference type="InterPro" id="IPR043502">
    <property type="entry name" value="DNA/RNA_pol_sf"/>
</dbReference>